<evidence type="ECO:0000313" key="2">
    <source>
        <dbReference type="Proteomes" id="UP000789920"/>
    </source>
</evidence>
<comment type="caution">
    <text evidence="1">The sequence shown here is derived from an EMBL/GenBank/DDBJ whole genome shotgun (WGS) entry which is preliminary data.</text>
</comment>
<feature type="non-terminal residue" evidence="1">
    <location>
        <position position="1"/>
    </location>
</feature>
<evidence type="ECO:0000313" key="1">
    <source>
        <dbReference type="EMBL" id="CAG8752321.1"/>
    </source>
</evidence>
<keyword evidence="2" id="KW-1185">Reference proteome</keyword>
<reference evidence="1" key="1">
    <citation type="submission" date="2021-06" db="EMBL/GenBank/DDBJ databases">
        <authorList>
            <person name="Kallberg Y."/>
            <person name="Tangrot J."/>
            <person name="Rosling A."/>
        </authorList>
    </citation>
    <scope>NUCLEOTIDE SEQUENCE</scope>
    <source>
        <strain evidence="1">MA461A</strain>
    </source>
</reference>
<gene>
    <name evidence="1" type="ORF">RPERSI_LOCUS14323</name>
</gene>
<dbReference type="Proteomes" id="UP000789920">
    <property type="component" value="Unassembled WGS sequence"/>
</dbReference>
<proteinExistence type="predicted"/>
<protein>
    <submittedName>
        <fullName evidence="1">9186_t:CDS:1</fullName>
    </submittedName>
</protein>
<accession>A0ACA9QHM3</accession>
<name>A0ACA9QHM3_9GLOM</name>
<dbReference type="EMBL" id="CAJVQC010032875">
    <property type="protein sequence ID" value="CAG8752321.1"/>
    <property type="molecule type" value="Genomic_DNA"/>
</dbReference>
<organism evidence="1 2">
    <name type="scientific">Racocetra persica</name>
    <dbReference type="NCBI Taxonomy" id="160502"/>
    <lineage>
        <taxon>Eukaryota</taxon>
        <taxon>Fungi</taxon>
        <taxon>Fungi incertae sedis</taxon>
        <taxon>Mucoromycota</taxon>
        <taxon>Glomeromycotina</taxon>
        <taxon>Glomeromycetes</taxon>
        <taxon>Diversisporales</taxon>
        <taxon>Gigasporaceae</taxon>
        <taxon>Racocetra</taxon>
    </lineage>
</organism>
<sequence>GSPPPISQGSNIVEGLLEELAQINLSEIDSLRLELRWVKEDLNSKKHEIEYIEKRIETTDIIYKQELDRLYSAQSNLMEENSHLRVLVLKKDNEIVSERLAEYEPPLTNDTKERVSKQVPKEPQLSVLNPLLSQIFFVDGAEAKPLLTTVSIIEKNMKKNNQYIQTSDLHLQTYL</sequence>